<organism evidence="5 6">
    <name type="scientific">Tolypocladium ophioglossoides (strain CBS 100239)</name>
    <name type="common">Snaketongue truffleclub</name>
    <name type="synonym">Elaphocordyceps ophioglossoides</name>
    <dbReference type="NCBI Taxonomy" id="1163406"/>
    <lineage>
        <taxon>Eukaryota</taxon>
        <taxon>Fungi</taxon>
        <taxon>Dikarya</taxon>
        <taxon>Ascomycota</taxon>
        <taxon>Pezizomycotina</taxon>
        <taxon>Sordariomycetes</taxon>
        <taxon>Hypocreomycetidae</taxon>
        <taxon>Hypocreales</taxon>
        <taxon>Ophiocordycipitaceae</taxon>
        <taxon>Tolypocladium</taxon>
    </lineage>
</organism>
<dbReference type="Proteomes" id="UP000036947">
    <property type="component" value="Unassembled WGS sequence"/>
</dbReference>
<dbReference type="AlphaFoldDB" id="A0A0L0NHZ8"/>
<dbReference type="Gene3D" id="3.90.550.10">
    <property type="entry name" value="Spore Coat Polysaccharide Biosynthesis Protein SpsA, Chain A"/>
    <property type="match status" value="1"/>
</dbReference>
<feature type="domain" description="DUF7928" evidence="4">
    <location>
        <begin position="249"/>
        <end position="403"/>
    </location>
</feature>
<feature type="transmembrane region" description="Helical" evidence="2">
    <location>
        <begin position="470"/>
        <end position="493"/>
    </location>
</feature>
<name>A0A0L0NHZ8_TOLOC</name>
<dbReference type="STRING" id="1163406.A0A0L0NHZ8"/>
<dbReference type="Pfam" id="PF13632">
    <property type="entry name" value="Glyco_trans_2_3"/>
    <property type="match status" value="1"/>
</dbReference>
<sequence>MLETSCGSHAAGNHLSVWPSPAPEAPACLAGPARGGSLNHSLHRPPAVTSVALKSQAGPPSPPVRVEAFRGERRYLIADSGRAEVVFSYCPIRHRKISSRHSSFPRPPLSPSPDKQPPSAPSNPFGSFALGSPTVQLAATGRSEDTRGLGFLLELFELVAARASMVSGARCGSEVKGTEDAAWDLANSVEEYRGMTAAINDSPSQSVHGLTPLPRNRSLAAVSMASSESTGSRHGRATPHNGSYEDDFRYRTMVSYLYNRVIASGWILPESVRTDDDCVGVLLRRSRGNYVTAPDPVHHVLLEAVIRLNLTVAVTMRPQMLDGILRSLAPGQTELKFKDGSQVQIIDSLTFAHSASVKKFQYACVCRQERLVLVWHDDLQHIVPVATQMEEKLLSLVWGEGRLPFNILNMPSRAPSIMSSGISSPNGTSTPALEKAAPLSHINESAEELEKDPGMDRPESIARPVTRASAVFVGLAMCLSICLLFGAFIGKLVAECILGNSWTRLALVVPIPLLMCVSLFFFQVIFTNLFQMIGPIGGVHTNSRYYSCYRPSLRRAYADGFKPPKITIQMPVYKEGMESVIIPTIRSLQAAISYYESHGGSANIFINDDGLRAGLSDEDAQQRRDFYHDNNIGWVARPKHNGEEGFVRKGKFKKASNMNFALNISQKAEARVQEMVDARVAADGSDMVDESEEMEMYEAALARVLEENPLAVAEGDIRVGELILIVDSDTRVPIDSLLYGAAEMYLSPETGIVQHSTGVMQVSGDYFENGITFFTNLVYTSIRFSIGSGEVAPFVGHNAFLRWQAVQDVGVKDETDYIPYWSEGHVSEDFDMSLRLQMRGNTIRIASYHNDEFKEGVSLTIYDEIARWQKYAYGVSEMIFHPFHRWIFRGPFTPLFYTYLGSNIMLSAKLSILAYICSYFALGSSLLLTVINYFIVGWFRDDLASCYLTSWNVFISLIVVFNASGPIALAIFRYRTGERSLLGSLVENFKWMPMMTVFFGGISYHITTSLLAHLFHVDVQWGATAKEKEDSNFFQEMPRIFRTFKYMYLLIFLLAAAMVYLGAFAPPDWSITDFSCIVPLALNVTFHALAPLVLNPSLMVFNY</sequence>
<protein>
    <submittedName>
        <fullName evidence="5">Uncharacterized protein</fullName>
    </submittedName>
</protein>
<dbReference type="InterPro" id="IPR029044">
    <property type="entry name" value="Nucleotide-diphossugar_trans"/>
</dbReference>
<accession>A0A0L0NHZ8</accession>
<dbReference type="PANTHER" id="PTHR35408">
    <property type="entry name" value="CHROMOSOME 15, WHOLE GENOME SHOTGUN SEQUENCE"/>
    <property type="match status" value="1"/>
</dbReference>
<feature type="transmembrane region" description="Helical" evidence="2">
    <location>
        <begin position="1046"/>
        <end position="1065"/>
    </location>
</feature>
<feature type="region of interest" description="Disordered" evidence="1">
    <location>
        <begin position="98"/>
        <end position="127"/>
    </location>
</feature>
<feature type="transmembrane region" description="Helical" evidence="2">
    <location>
        <begin position="951"/>
        <end position="972"/>
    </location>
</feature>
<keyword evidence="2" id="KW-1133">Transmembrane helix</keyword>
<dbReference type="EMBL" id="LFRF01000003">
    <property type="protein sequence ID" value="KND93663.1"/>
    <property type="molecule type" value="Genomic_DNA"/>
</dbReference>
<gene>
    <name evidence="5" type="ORF">TOPH_01828</name>
</gene>
<evidence type="ECO:0000313" key="5">
    <source>
        <dbReference type="EMBL" id="KND93663.1"/>
    </source>
</evidence>
<feature type="transmembrane region" description="Helical" evidence="2">
    <location>
        <begin position="1077"/>
        <end position="1101"/>
    </location>
</feature>
<feature type="transmembrane region" description="Helical" evidence="2">
    <location>
        <begin position="505"/>
        <end position="526"/>
    </location>
</feature>
<proteinExistence type="predicted"/>
<keyword evidence="2" id="KW-0812">Transmembrane</keyword>
<evidence type="ECO:0000256" key="1">
    <source>
        <dbReference type="SAM" id="MobiDB-lite"/>
    </source>
</evidence>
<dbReference type="InterPro" id="IPR001173">
    <property type="entry name" value="Glyco_trans_2-like"/>
</dbReference>
<dbReference type="SUPFAM" id="SSF53448">
    <property type="entry name" value="Nucleotide-diphospho-sugar transferases"/>
    <property type="match status" value="1"/>
</dbReference>
<dbReference type="InterPro" id="IPR057688">
    <property type="entry name" value="DUF7928"/>
</dbReference>
<keyword evidence="6" id="KW-1185">Reference proteome</keyword>
<dbReference type="OrthoDB" id="38531at2759"/>
<reference evidence="5 6" key="1">
    <citation type="journal article" date="2015" name="BMC Genomics">
        <title>The genome of the truffle-parasite Tolypocladium ophioglossoides and the evolution of antifungal peptaibiotics.</title>
        <authorList>
            <person name="Quandt C.A."/>
            <person name="Bushley K.E."/>
            <person name="Spatafora J.W."/>
        </authorList>
    </citation>
    <scope>NUCLEOTIDE SEQUENCE [LARGE SCALE GENOMIC DNA]</scope>
    <source>
        <strain evidence="5 6">CBS 100239</strain>
    </source>
</reference>
<evidence type="ECO:0000313" key="6">
    <source>
        <dbReference type="Proteomes" id="UP000036947"/>
    </source>
</evidence>
<feature type="compositionally biased region" description="Pro residues" evidence="1">
    <location>
        <begin position="105"/>
        <end position="121"/>
    </location>
</feature>
<feature type="domain" description="Glycosyltransferase 2-like" evidence="3">
    <location>
        <begin position="722"/>
        <end position="935"/>
    </location>
</feature>
<dbReference type="Pfam" id="PF25550">
    <property type="entry name" value="DUF7928"/>
    <property type="match status" value="1"/>
</dbReference>
<evidence type="ECO:0000256" key="2">
    <source>
        <dbReference type="SAM" id="Phobius"/>
    </source>
</evidence>
<comment type="caution">
    <text evidence="5">The sequence shown here is derived from an EMBL/GenBank/DDBJ whole genome shotgun (WGS) entry which is preliminary data.</text>
</comment>
<evidence type="ECO:0000259" key="3">
    <source>
        <dbReference type="Pfam" id="PF13632"/>
    </source>
</evidence>
<feature type="transmembrane region" description="Helical" evidence="2">
    <location>
        <begin position="913"/>
        <end position="939"/>
    </location>
</feature>
<keyword evidence="2" id="KW-0472">Membrane</keyword>
<dbReference type="PANTHER" id="PTHR35408:SF2">
    <property type="entry name" value="GLYCOSYLTRANSFERASE 2-LIKE DOMAIN-CONTAINING PROTEIN"/>
    <property type="match status" value="1"/>
</dbReference>
<evidence type="ECO:0000259" key="4">
    <source>
        <dbReference type="Pfam" id="PF25550"/>
    </source>
</evidence>